<gene>
    <name evidence="6" type="ORF">GETHPA_17130</name>
</gene>
<dbReference type="EMBL" id="BSDD01000003">
    <property type="protein sequence ID" value="GLH70180.1"/>
    <property type="molecule type" value="Genomic_DNA"/>
</dbReference>
<organism evidence="6 7">
    <name type="scientific">Geothrix rubra</name>
    <dbReference type="NCBI Taxonomy" id="2927977"/>
    <lineage>
        <taxon>Bacteria</taxon>
        <taxon>Pseudomonadati</taxon>
        <taxon>Acidobacteriota</taxon>
        <taxon>Holophagae</taxon>
        <taxon>Holophagales</taxon>
        <taxon>Holophagaceae</taxon>
        <taxon>Geothrix</taxon>
    </lineage>
</organism>
<dbReference type="InterPro" id="IPR050723">
    <property type="entry name" value="CFA/CMAS"/>
</dbReference>
<keyword evidence="2" id="KW-0489">Methyltransferase</keyword>
<evidence type="ECO:0000256" key="3">
    <source>
        <dbReference type="ARBA" id="ARBA00022679"/>
    </source>
</evidence>
<keyword evidence="5" id="KW-0443">Lipid metabolism</keyword>
<name>A0ABQ5Q5Y7_9BACT</name>
<proteinExistence type="inferred from homology"/>
<comment type="similarity">
    <text evidence="1">Belongs to the CFA/CMAS family.</text>
</comment>
<sequence length="389" mass="43725">MLRALSGLRQGCLDLHLPEGVRTYGNPASPLRGVVHVHDPRTFRKGLLGGEVGLGEAYVEGWWSSPDPVAVVRVAVRNMACFDRGPLAWNGRLLGRLRHRRRDNDRAGARTNIAAHYDLGNAFYRLWLDPTLAYSCAWFDSPSTSLEEAQEAKYRMICRKLDLGPGDHLLEIGTGWGGFAIHAARHHGCRVTTTTISREQFAEARARIAEAGLADRVAVVLEDYRDLQGRFTKAVSIEMFEAVGLAHYDAYFGTVDRLLAPGGCFLMQTITMNEPHFETYRRGVDFIQQHVFPGSELASLLEIHRSLARATGLAVTGLEDMGRHYARTLQLWRERFHARREEAGALGFDARFQRFWDYYLASCEGAFRERHVSVVQLLMEKAAPDGTRP</sequence>
<reference evidence="6 7" key="1">
    <citation type="journal article" date="2023" name="Antonie Van Leeuwenhoek">
        <title>Mesoterricola silvestris gen. nov., sp. nov., Mesoterricola sediminis sp. nov., Geothrix oryzae sp. nov., Geothrix edaphica sp. nov., Geothrix rubra sp. nov., and Geothrix limicola sp. nov., six novel members of Acidobacteriota isolated from soils.</title>
        <authorList>
            <person name="Itoh H."/>
            <person name="Sugisawa Y."/>
            <person name="Mise K."/>
            <person name="Xu Z."/>
            <person name="Kuniyasu M."/>
            <person name="Ushijima N."/>
            <person name="Kawano K."/>
            <person name="Kobayashi E."/>
            <person name="Shiratori Y."/>
            <person name="Masuda Y."/>
            <person name="Senoo K."/>
        </authorList>
    </citation>
    <scope>NUCLEOTIDE SEQUENCE [LARGE SCALE GENOMIC DNA]</scope>
    <source>
        <strain evidence="6 7">Red803</strain>
    </source>
</reference>
<dbReference type="PANTHER" id="PTHR43667">
    <property type="entry name" value="CYCLOPROPANE-FATTY-ACYL-PHOSPHOLIPID SYNTHASE"/>
    <property type="match status" value="1"/>
</dbReference>
<comment type="caution">
    <text evidence="6">The sequence shown here is derived from an EMBL/GenBank/DDBJ whole genome shotgun (WGS) entry which is preliminary data.</text>
</comment>
<evidence type="ECO:0000256" key="4">
    <source>
        <dbReference type="ARBA" id="ARBA00022691"/>
    </source>
</evidence>
<dbReference type="InterPro" id="IPR003333">
    <property type="entry name" value="CMAS"/>
</dbReference>
<dbReference type="PANTHER" id="PTHR43667:SF2">
    <property type="entry name" value="FATTY ACID C-METHYL TRANSFERASE"/>
    <property type="match status" value="1"/>
</dbReference>
<dbReference type="SUPFAM" id="SSF53335">
    <property type="entry name" value="S-adenosyl-L-methionine-dependent methyltransferases"/>
    <property type="match status" value="1"/>
</dbReference>
<dbReference type="Gene3D" id="3.40.50.150">
    <property type="entry name" value="Vaccinia Virus protein VP39"/>
    <property type="match status" value="1"/>
</dbReference>
<dbReference type="InterPro" id="IPR029063">
    <property type="entry name" value="SAM-dependent_MTases_sf"/>
</dbReference>
<dbReference type="PIRSF" id="PIRSF003085">
    <property type="entry name" value="CMAS"/>
    <property type="match status" value="1"/>
</dbReference>
<evidence type="ECO:0000313" key="6">
    <source>
        <dbReference type="EMBL" id="GLH70180.1"/>
    </source>
</evidence>
<keyword evidence="7" id="KW-1185">Reference proteome</keyword>
<evidence type="ECO:0000313" key="7">
    <source>
        <dbReference type="Proteomes" id="UP001165089"/>
    </source>
</evidence>
<protein>
    <submittedName>
        <fullName evidence="6">Cyclopropane-fatty-acyl-phospholipid synthase</fullName>
    </submittedName>
</protein>
<keyword evidence="4" id="KW-0949">S-adenosyl-L-methionine</keyword>
<dbReference type="CDD" id="cd02440">
    <property type="entry name" value="AdoMet_MTases"/>
    <property type="match status" value="1"/>
</dbReference>
<accession>A0ABQ5Q5Y7</accession>
<dbReference type="RefSeq" id="WP_285724655.1">
    <property type="nucleotide sequence ID" value="NZ_BSDD01000003.1"/>
</dbReference>
<evidence type="ECO:0000256" key="5">
    <source>
        <dbReference type="ARBA" id="ARBA00023098"/>
    </source>
</evidence>
<dbReference type="Pfam" id="PF02353">
    <property type="entry name" value="CMAS"/>
    <property type="match status" value="1"/>
</dbReference>
<evidence type="ECO:0000256" key="2">
    <source>
        <dbReference type="ARBA" id="ARBA00022603"/>
    </source>
</evidence>
<keyword evidence="3" id="KW-0808">Transferase</keyword>
<evidence type="ECO:0000256" key="1">
    <source>
        <dbReference type="ARBA" id="ARBA00010815"/>
    </source>
</evidence>
<dbReference type="Proteomes" id="UP001165089">
    <property type="component" value="Unassembled WGS sequence"/>
</dbReference>